<gene>
    <name evidence="10" type="primary">LOC104700658</name>
</gene>
<feature type="region of interest" description="Disordered" evidence="7">
    <location>
        <begin position="324"/>
        <end position="357"/>
    </location>
</feature>
<comment type="subcellular location">
    <subcellularLocation>
        <location evidence="1">Nucleus</location>
    </subcellularLocation>
</comment>
<reference evidence="9" key="1">
    <citation type="journal article" date="2014" name="Nat. Commun.">
        <title>The emerging biofuel crop Camelina sativa retains a highly undifferentiated hexaploid genome structure.</title>
        <authorList>
            <person name="Kagale S."/>
            <person name="Koh C."/>
            <person name="Nixon J."/>
            <person name="Bollina V."/>
            <person name="Clarke W.E."/>
            <person name="Tuteja R."/>
            <person name="Spillane C."/>
            <person name="Robinson S.J."/>
            <person name="Links M.G."/>
            <person name="Clarke C."/>
            <person name="Higgins E.E."/>
            <person name="Huebert T."/>
            <person name="Sharpe A.G."/>
            <person name="Parkin I.A."/>
        </authorList>
    </citation>
    <scope>NUCLEOTIDE SEQUENCE [LARGE SCALE GENOMIC DNA]</scope>
    <source>
        <strain evidence="9">cv. DH55</strain>
    </source>
</reference>
<dbReference type="Gene3D" id="3.40.1810.10">
    <property type="entry name" value="Transcription factor, MADS-box"/>
    <property type="match status" value="1"/>
</dbReference>
<name>A0ABM0SQ51_CAMSA</name>
<dbReference type="PANTHER" id="PTHR48019">
    <property type="entry name" value="SERUM RESPONSE FACTOR HOMOLOG"/>
    <property type="match status" value="1"/>
</dbReference>
<evidence type="ECO:0000259" key="8">
    <source>
        <dbReference type="PROSITE" id="PS50066"/>
    </source>
</evidence>
<keyword evidence="2" id="KW-0805">Transcription regulation</keyword>
<keyword evidence="4" id="KW-0804">Transcription</keyword>
<evidence type="ECO:0000256" key="7">
    <source>
        <dbReference type="SAM" id="MobiDB-lite"/>
    </source>
</evidence>
<keyword evidence="9" id="KW-1185">Reference proteome</keyword>
<evidence type="ECO:0000313" key="10">
    <source>
        <dbReference type="RefSeq" id="XP_010414495.1"/>
    </source>
</evidence>
<keyword evidence="6" id="KW-0175">Coiled coil</keyword>
<dbReference type="GeneID" id="104700658"/>
<evidence type="ECO:0000256" key="1">
    <source>
        <dbReference type="ARBA" id="ARBA00004123"/>
    </source>
</evidence>
<dbReference type="InterPro" id="IPR036879">
    <property type="entry name" value="TF_MADSbox_sf"/>
</dbReference>
<protein>
    <submittedName>
        <fullName evidence="10">MADS-box transcription factor 21-like</fullName>
    </submittedName>
</protein>
<feature type="coiled-coil region" evidence="6">
    <location>
        <begin position="9"/>
        <end position="36"/>
    </location>
</feature>
<dbReference type="Proteomes" id="UP000694864">
    <property type="component" value="Chromosome 7"/>
</dbReference>
<organism evidence="9 10">
    <name type="scientific">Camelina sativa</name>
    <name type="common">False flax</name>
    <name type="synonym">Myagrum sativum</name>
    <dbReference type="NCBI Taxonomy" id="90675"/>
    <lineage>
        <taxon>Eukaryota</taxon>
        <taxon>Viridiplantae</taxon>
        <taxon>Streptophyta</taxon>
        <taxon>Embryophyta</taxon>
        <taxon>Tracheophyta</taxon>
        <taxon>Spermatophyta</taxon>
        <taxon>Magnoliopsida</taxon>
        <taxon>eudicotyledons</taxon>
        <taxon>Gunneridae</taxon>
        <taxon>Pentapetalae</taxon>
        <taxon>rosids</taxon>
        <taxon>malvids</taxon>
        <taxon>Brassicales</taxon>
        <taxon>Brassicaceae</taxon>
        <taxon>Camelineae</taxon>
        <taxon>Camelina</taxon>
    </lineage>
</organism>
<feature type="domain" description="MADS-box" evidence="8">
    <location>
        <begin position="1"/>
        <end position="49"/>
    </location>
</feature>
<evidence type="ECO:0000256" key="4">
    <source>
        <dbReference type="ARBA" id="ARBA00023163"/>
    </source>
</evidence>
<dbReference type="CDD" id="cd00266">
    <property type="entry name" value="MADS_SRF_like"/>
    <property type="match status" value="1"/>
</dbReference>
<keyword evidence="5" id="KW-0539">Nucleus</keyword>
<dbReference type="RefSeq" id="XP_010414495.1">
    <property type="nucleotide sequence ID" value="XM_010416193.1"/>
</dbReference>
<reference evidence="10" key="2">
    <citation type="submission" date="2025-08" db="UniProtKB">
        <authorList>
            <consortium name="RefSeq"/>
        </authorList>
    </citation>
    <scope>IDENTIFICATION</scope>
    <source>
        <tissue evidence="10">Leaf</tissue>
    </source>
</reference>
<evidence type="ECO:0000256" key="2">
    <source>
        <dbReference type="ARBA" id="ARBA00023015"/>
    </source>
</evidence>
<evidence type="ECO:0000256" key="5">
    <source>
        <dbReference type="ARBA" id="ARBA00023242"/>
    </source>
</evidence>
<evidence type="ECO:0000313" key="9">
    <source>
        <dbReference type="Proteomes" id="UP000694864"/>
    </source>
</evidence>
<keyword evidence="3" id="KW-0238">DNA-binding</keyword>
<dbReference type="PRINTS" id="PR00404">
    <property type="entry name" value="MADSDOMAIN"/>
</dbReference>
<sequence>MAKVKLAWIENDKARARRLKQRREGLLKKVKELSVLCDITAFLIIFSPNEAVPMVWPSVEMARGILDGFFALPKFVQKQKETIVKSILEEKIKTVHEQLMKSNEKKKEYVVDELMMRLQHGRGFDDLNLSEIHVLLSFSKDKIILYRKKLNFMQFSTLRDPPVLPFEVQAEQLTITTNDAFVGSGQDDDKNRKKDEEPRIFNIDTFKENKSYYLIDRWVLDPKPLEHVIYQQMRNDNPNFVSYFPYQGSDSNGNASLEMEPVSPQVMTFHGLVGSASQPLQHCNMTNNAIMAMNQPFDLMSRVLERQDEGNNINNSEIYMTNNTATTNNDVRQEPPPNEITSREDIVNLSPFDINRN</sequence>
<dbReference type="InterPro" id="IPR050142">
    <property type="entry name" value="MADS-box/MEF2_TF"/>
</dbReference>
<dbReference type="SUPFAM" id="SSF55455">
    <property type="entry name" value="SRF-like"/>
    <property type="match status" value="1"/>
</dbReference>
<dbReference type="PROSITE" id="PS50066">
    <property type="entry name" value="MADS_BOX_2"/>
    <property type="match status" value="1"/>
</dbReference>
<dbReference type="SMART" id="SM00432">
    <property type="entry name" value="MADS"/>
    <property type="match status" value="1"/>
</dbReference>
<evidence type="ECO:0000256" key="6">
    <source>
        <dbReference type="SAM" id="Coils"/>
    </source>
</evidence>
<dbReference type="Pfam" id="PF00319">
    <property type="entry name" value="SRF-TF"/>
    <property type="match status" value="1"/>
</dbReference>
<proteinExistence type="predicted"/>
<accession>A0ABM0SQ51</accession>
<dbReference type="InterPro" id="IPR033897">
    <property type="entry name" value="SRF-like_MADS-box"/>
</dbReference>
<evidence type="ECO:0000256" key="3">
    <source>
        <dbReference type="ARBA" id="ARBA00023125"/>
    </source>
</evidence>
<dbReference type="InterPro" id="IPR002100">
    <property type="entry name" value="TF_MADSbox"/>
</dbReference>